<evidence type="ECO:0000313" key="1">
    <source>
        <dbReference type="EMBL" id="QHR65831.1"/>
    </source>
</evidence>
<name>A0A6B9WNZ9_9CAUD</name>
<proteinExistence type="predicted"/>
<protein>
    <submittedName>
        <fullName evidence="1">Uncharacterized protein</fullName>
    </submittedName>
</protein>
<reference evidence="2" key="1">
    <citation type="submission" date="2019-12" db="EMBL/GenBank/DDBJ databases">
        <authorList>
            <person name="Olsen N.S."/>
            <person name="Junco L.M.F."/>
            <person name="Kot W."/>
            <person name="Hansen L.H."/>
        </authorList>
    </citation>
    <scope>NUCLEOTIDE SEQUENCE [LARGE SCALE GENOMIC DNA]</scope>
</reference>
<evidence type="ECO:0000313" key="2">
    <source>
        <dbReference type="Proteomes" id="UP000465124"/>
    </source>
</evidence>
<organism evidence="1 2">
    <name type="scientific">Escherichia phage muut</name>
    <dbReference type="NCBI Taxonomy" id="2696426"/>
    <lineage>
        <taxon>Viruses</taxon>
        <taxon>Duplodnaviria</taxon>
        <taxon>Heunggongvirae</taxon>
        <taxon>Uroviricota</taxon>
        <taxon>Caudoviricetes</taxon>
        <taxon>Stephanstirmvirinae</taxon>
        <taxon>Justusliebigvirus</taxon>
        <taxon>Justusliebigvirus muut</taxon>
    </lineage>
</organism>
<keyword evidence="2" id="KW-1185">Reference proteome</keyword>
<dbReference type="EMBL" id="MN850573">
    <property type="protein sequence ID" value="QHR65831.1"/>
    <property type="molecule type" value="Genomic_DNA"/>
</dbReference>
<gene>
    <name evidence="1" type="ORF">muut_34</name>
</gene>
<dbReference type="Proteomes" id="UP000465124">
    <property type="component" value="Segment"/>
</dbReference>
<accession>A0A6B9WNZ9</accession>
<sequence length="92" mass="10660">MLTAEDIFKHGLRQVIKSLKNAGIEDITQEIVGLEKEGKRTEFKFYTEEQWLSNPQNKANEAVSLFGKSYKGFKYPDHIVEYDGVKYFVVII</sequence>